<dbReference type="GO" id="GO:0003677">
    <property type="term" value="F:DNA binding"/>
    <property type="evidence" value="ECO:0007669"/>
    <property type="project" value="InterPro"/>
</dbReference>
<gene>
    <name evidence="4" type="ORF">TTHNP4_00096</name>
</gene>
<evidence type="ECO:0000313" key="4">
    <source>
        <dbReference type="EMBL" id="VCU54688.1"/>
    </source>
</evidence>
<dbReference type="RefSeq" id="WP_124105615.1">
    <property type="nucleotide sequence ID" value="NZ_LR027520.1"/>
</dbReference>
<keyword evidence="1" id="KW-0489">Methyltransferase</keyword>
<keyword evidence="2" id="KW-0808">Transferase</keyword>
<dbReference type="SUPFAM" id="SSF53335">
    <property type="entry name" value="S-adenosyl-L-methionine-dependent methyltransferases"/>
    <property type="match status" value="2"/>
</dbReference>
<sequence>MKRNAWEVYGEVLKTARELGLEGEEQEVAKALLAWPKERFRAFAARVGLKAKYLRHDLLPIALLPEPLREALQKGLPLREAHRLHRLLKRGDLSLQDLTGKDPKALMALPARPGEVDPRLPVWFFPPEPWEEALPLAVAQALVRLYTKEGELVVDPMAGRGTVVEAARALGRRAWGGDIAPRSPLVERADIRDLPQRFRKEAALVVLHPPTFSTWLREEGYREEAEERYGEYIRHISSFLDLCRPTLASGGKLVLVARPRRALTRKDLEAGHDFFLAPWERALAEADFLPLCYHLAVSQDGRQDWHLFVGEVRE</sequence>
<organism evidence="4 5">
    <name type="scientific">Thermus thermophilus</name>
    <dbReference type="NCBI Taxonomy" id="274"/>
    <lineage>
        <taxon>Bacteria</taxon>
        <taxon>Thermotogati</taxon>
        <taxon>Deinococcota</taxon>
        <taxon>Deinococci</taxon>
        <taxon>Thermales</taxon>
        <taxon>Thermaceae</taxon>
        <taxon>Thermus</taxon>
    </lineage>
</organism>
<evidence type="ECO:0000256" key="1">
    <source>
        <dbReference type="ARBA" id="ARBA00022603"/>
    </source>
</evidence>
<keyword evidence="4" id="KW-0614">Plasmid</keyword>
<geneLocation type="plasmid" evidence="4 5">
    <name>4</name>
</geneLocation>
<dbReference type="Gene3D" id="3.40.50.150">
    <property type="entry name" value="Vaccinia Virus protein VP39"/>
    <property type="match status" value="1"/>
</dbReference>
<evidence type="ECO:0000313" key="5">
    <source>
        <dbReference type="Proteomes" id="UP000279841"/>
    </source>
</evidence>
<dbReference type="GO" id="GO:0032259">
    <property type="term" value="P:methylation"/>
    <property type="evidence" value="ECO:0007669"/>
    <property type="project" value="UniProtKB-KW"/>
</dbReference>
<dbReference type="AlphaFoldDB" id="A0A3P4AW83"/>
<reference evidence="4 5" key="1">
    <citation type="submission" date="2018-10" db="EMBL/GenBank/DDBJ databases">
        <authorList>
            <person name="Peiro R."/>
            <person name="Begona"/>
            <person name="Cbmso G."/>
            <person name="Lopez M."/>
            <person name="Gonzalez S."/>
            <person name="Sacristan E."/>
            <person name="Castillo E."/>
        </authorList>
    </citation>
    <scope>NUCLEOTIDE SEQUENCE [LARGE SCALE GENOMIC DNA]</scope>
    <source>
        <strain evidence="4">TTHNAR1</strain>
        <plasmid evidence="5">4</plasmid>
    </source>
</reference>
<dbReference type="Pfam" id="PF01555">
    <property type="entry name" value="N6_N4_Mtase"/>
    <property type="match status" value="1"/>
</dbReference>
<evidence type="ECO:0000256" key="2">
    <source>
        <dbReference type="ARBA" id="ARBA00022679"/>
    </source>
</evidence>
<proteinExistence type="predicted"/>
<dbReference type="InterPro" id="IPR029063">
    <property type="entry name" value="SAM-dependent_MTases_sf"/>
</dbReference>
<accession>A0A3P4AW83</accession>
<protein>
    <recommendedName>
        <fullName evidence="3">DNA methylase N-4/N-6 domain-containing protein</fullName>
    </recommendedName>
</protein>
<feature type="domain" description="DNA methylase N-4/N-6" evidence="3">
    <location>
        <begin position="132"/>
        <end position="180"/>
    </location>
</feature>
<dbReference type="EMBL" id="LR027520">
    <property type="protein sequence ID" value="VCU54688.1"/>
    <property type="molecule type" value="Genomic_DNA"/>
</dbReference>
<name>A0A3P4AW83_THETH</name>
<dbReference type="InterPro" id="IPR002941">
    <property type="entry name" value="DNA_methylase_N4/N6"/>
</dbReference>
<dbReference type="GO" id="GO:0008170">
    <property type="term" value="F:N-methyltransferase activity"/>
    <property type="evidence" value="ECO:0007669"/>
    <property type="project" value="InterPro"/>
</dbReference>
<evidence type="ECO:0000259" key="3">
    <source>
        <dbReference type="Pfam" id="PF01555"/>
    </source>
</evidence>
<dbReference type="Proteomes" id="UP000279841">
    <property type="component" value="Plasmid 4"/>
</dbReference>